<evidence type="ECO:0000256" key="2">
    <source>
        <dbReference type="SAM" id="Phobius"/>
    </source>
</evidence>
<dbReference type="GO" id="GO:0016887">
    <property type="term" value="F:ATP hydrolysis activity"/>
    <property type="evidence" value="ECO:0007669"/>
    <property type="project" value="InterPro"/>
</dbReference>
<dbReference type="PRINTS" id="PR00119">
    <property type="entry name" value="CATATPASE"/>
</dbReference>
<dbReference type="PRINTS" id="PR00120">
    <property type="entry name" value="HATPASE"/>
</dbReference>
<protein>
    <submittedName>
        <fullName evidence="3">Putative copper-transporting ATPase PacS</fullName>
    </submittedName>
</protein>
<dbReference type="GO" id="GO:0005524">
    <property type="term" value="F:ATP binding"/>
    <property type="evidence" value="ECO:0007669"/>
    <property type="project" value="InterPro"/>
</dbReference>
<dbReference type="Gene3D" id="3.40.50.1000">
    <property type="entry name" value="HAD superfamily/HAD-like"/>
    <property type="match status" value="1"/>
</dbReference>
<keyword evidence="2" id="KW-1133">Transmembrane helix</keyword>
<name>A0A645FH66_9ZZZZ</name>
<reference evidence="3" key="1">
    <citation type="submission" date="2019-08" db="EMBL/GenBank/DDBJ databases">
        <authorList>
            <person name="Kucharzyk K."/>
            <person name="Murdoch R.W."/>
            <person name="Higgins S."/>
            <person name="Loffler F."/>
        </authorList>
    </citation>
    <scope>NUCLEOTIDE SEQUENCE</scope>
</reference>
<dbReference type="GO" id="GO:0043682">
    <property type="term" value="F:P-type divalent copper transporter activity"/>
    <property type="evidence" value="ECO:0007669"/>
    <property type="project" value="TreeGrafter"/>
</dbReference>
<dbReference type="InterPro" id="IPR023214">
    <property type="entry name" value="HAD_sf"/>
</dbReference>
<dbReference type="InterPro" id="IPR036412">
    <property type="entry name" value="HAD-like_sf"/>
</dbReference>
<dbReference type="NCBIfam" id="TIGR01494">
    <property type="entry name" value="ATPase_P-type"/>
    <property type="match status" value="1"/>
</dbReference>
<feature type="transmembrane region" description="Helical" evidence="2">
    <location>
        <begin position="93"/>
        <end position="112"/>
    </location>
</feature>
<organism evidence="3">
    <name type="scientific">bioreactor metagenome</name>
    <dbReference type="NCBI Taxonomy" id="1076179"/>
    <lineage>
        <taxon>unclassified sequences</taxon>
        <taxon>metagenomes</taxon>
        <taxon>ecological metagenomes</taxon>
    </lineage>
</organism>
<dbReference type="InterPro" id="IPR001757">
    <property type="entry name" value="P_typ_ATPase"/>
</dbReference>
<keyword evidence="1" id="KW-1278">Translocase</keyword>
<dbReference type="GO" id="GO:0005507">
    <property type="term" value="F:copper ion binding"/>
    <property type="evidence" value="ECO:0007669"/>
    <property type="project" value="TreeGrafter"/>
</dbReference>
<dbReference type="SUPFAM" id="SSF56784">
    <property type="entry name" value="HAD-like"/>
    <property type="match status" value="1"/>
</dbReference>
<dbReference type="PANTHER" id="PTHR43520">
    <property type="entry name" value="ATP7, ISOFORM B"/>
    <property type="match status" value="1"/>
</dbReference>
<dbReference type="GO" id="GO:0055070">
    <property type="term" value="P:copper ion homeostasis"/>
    <property type="evidence" value="ECO:0007669"/>
    <property type="project" value="TreeGrafter"/>
</dbReference>
<evidence type="ECO:0000313" key="3">
    <source>
        <dbReference type="EMBL" id="MPN13310.1"/>
    </source>
</evidence>
<dbReference type="GO" id="GO:0016020">
    <property type="term" value="C:membrane"/>
    <property type="evidence" value="ECO:0007669"/>
    <property type="project" value="InterPro"/>
</dbReference>
<gene>
    <name evidence="3" type="primary">pacS_15</name>
    <name evidence="3" type="ORF">SDC9_160631</name>
</gene>
<dbReference type="EMBL" id="VSSQ01059804">
    <property type="protein sequence ID" value="MPN13310.1"/>
    <property type="molecule type" value="Genomic_DNA"/>
</dbReference>
<accession>A0A645FH66</accession>
<dbReference type="PANTHER" id="PTHR43520:SF8">
    <property type="entry name" value="P-TYPE CU(+) TRANSPORTER"/>
    <property type="match status" value="1"/>
</dbReference>
<feature type="transmembrane region" description="Helical" evidence="2">
    <location>
        <begin position="62"/>
        <end position="81"/>
    </location>
</feature>
<sequence length="126" mass="13307">MVGDGINDAPALETADIGIAIGSGANVAIDCADVVLMNPSLLDLVNSLYLSKKVVKNIKMNLFYAFVYNIIGIPLAAGLLFYTPLALSLNPMIASGIMSISSLTVVINALLLKRINFHKKNKKGGS</sequence>
<keyword evidence="2" id="KW-0472">Membrane</keyword>
<comment type="caution">
    <text evidence="3">The sequence shown here is derived from an EMBL/GenBank/DDBJ whole genome shotgun (WGS) entry which is preliminary data.</text>
</comment>
<evidence type="ECO:0000256" key="1">
    <source>
        <dbReference type="ARBA" id="ARBA00022967"/>
    </source>
</evidence>
<proteinExistence type="predicted"/>
<dbReference type="AlphaFoldDB" id="A0A645FH66"/>
<keyword evidence="2" id="KW-0812">Transmembrane</keyword>